<name>A0A0R1YPK7_9LACO</name>
<dbReference type="Proteomes" id="UP000051010">
    <property type="component" value="Unassembled WGS sequence"/>
</dbReference>
<keyword evidence="1" id="KW-0812">Transmembrane</keyword>
<keyword evidence="1" id="KW-1133">Transmembrane helix</keyword>
<feature type="transmembrane region" description="Helical" evidence="1">
    <location>
        <begin position="12"/>
        <end position="29"/>
    </location>
</feature>
<comment type="caution">
    <text evidence="2">The sequence shown here is derived from an EMBL/GenBank/DDBJ whole genome shotgun (WGS) entry which is preliminary data.</text>
</comment>
<accession>A0A0R1YPK7</accession>
<evidence type="ECO:0000313" key="3">
    <source>
        <dbReference type="Proteomes" id="UP000051010"/>
    </source>
</evidence>
<evidence type="ECO:0000256" key="1">
    <source>
        <dbReference type="SAM" id="Phobius"/>
    </source>
</evidence>
<sequence length="74" mass="8387">MKKYLANVLWEIELIAALAVVLTIIKGGIDLFQTGHLFWTTYLITFLRGMGGSVIFFGGLELIQALYDRHRNQS</sequence>
<protein>
    <submittedName>
        <fullName evidence="2">Uncharacterized protein</fullName>
    </submittedName>
</protein>
<dbReference type="EMBL" id="AZFZ01000048">
    <property type="protein sequence ID" value="KRM41899.1"/>
    <property type="molecule type" value="Genomic_DNA"/>
</dbReference>
<dbReference type="PATRIC" id="fig|1423786.4.peg.2148"/>
<gene>
    <name evidence="2" type="ORF">FD47_GL002043</name>
</gene>
<organism evidence="2 3">
    <name type="scientific">Lentilactobacillus parafarraginis DSM 18390 = JCM 14109</name>
    <dbReference type="NCBI Taxonomy" id="1423786"/>
    <lineage>
        <taxon>Bacteria</taxon>
        <taxon>Bacillati</taxon>
        <taxon>Bacillota</taxon>
        <taxon>Bacilli</taxon>
        <taxon>Lactobacillales</taxon>
        <taxon>Lactobacillaceae</taxon>
        <taxon>Lentilactobacillus</taxon>
    </lineage>
</organism>
<feature type="transmembrane region" description="Helical" evidence="1">
    <location>
        <begin position="41"/>
        <end position="63"/>
    </location>
</feature>
<evidence type="ECO:0000313" key="2">
    <source>
        <dbReference type="EMBL" id="KRM41899.1"/>
    </source>
</evidence>
<reference evidence="2 3" key="1">
    <citation type="journal article" date="2015" name="Genome Announc.">
        <title>Expanding the biotechnology potential of lactobacilli through comparative genomics of 213 strains and associated genera.</title>
        <authorList>
            <person name="Sun Z."/>
            <person name="Harris H.M."/>
            <person name="McCann A."/>
            <person name="Guo C."/>
            <person name="Argimon S."/>
            <person name="Zhang W."/>
            <person name="Yang X."/>
            <person name="Jeffery I.B."/>
            <person name="Cooney J.C."/>
            <person name="Kagawa T.F."/>
            <person name="Liu W."/>
            <person name="Song Y."/>
            <person name="Salvetti E."/>
            <person name="Wrobel A."/>
            <person name="Rasinkangas P."/>
            <person name="Parkhill J."/>
            <person name="Rea M.C."/>
            <person name="O'Sullivan O."/>
            <person name="Ritari J."/>
            <person name="Douillard F.P."/>
            <person name="Paul Ross R."/>
            <person name="Yang R."/>
            <person name="Briner A.E."/>
            <person name="Felis G.E."/>
            <person name="de Vos W.M."/>
            <person name="Barrangou R."/>
            <person name="Klaenhammer T.R."/>
            <person name="Caufield P.W."/>
            <person name="Cui Y."/>
            <person name="Zhang H."/>
            <person name="O'Toole P.W."/>
        </authorList>
    </citation>
    <scope>NUCLEOTIDE SEQUENCE [LARGE SCALE GENOMIC DNA]</scope>
    <source>
        <strain evidence="2 3">DSM 18390</strain>
    </source>
</reference>
<dbReference type="AlphaFoldDB" id="A0A0R1YPK7"/>
<proteinExistence type="predicted"/>
<dbReference type="RefSeq" id="WP_008212634.1">
    <property type="nucleotide sequence ID" value="NZ_AZFZ01000048.1"/>
</dbReference>
<keyword evidence="1" id="KW-0472">Membrane</keyword>